<dbReference type="Proteomes" id="UP000054560">
    <property type="component" value="Unassembled WGS sequence"/>
</dbReference>
<evidence type="ECO:0000313" key="1">
    <source>
        <dbReference type="EMBL" id="KNC75404.1"/>
    </source>
</evidence>
<evidence type="ECO:0000313" key="2">
    <source>
        <dbReference type="Proteomes" id="UP000054560"/>
    </source>
</evidence>
<organism evidence="1 2">
    <name type="scientific">Sphaeroforma arctica JP610</name>
    <dbReference type="NCBI Taxonomy" id="667725"/>
    <lineage>
        <taxon>Eukaryota</taxon>
        <taxon>Ichthyosporea</taxon>
        <taxon>Ichthyophonida</taxon>
        <taxon>Sphaeroforma</taxon>
    </lineage>
</organism>
<name>A0A0L0FF48_9EUKA</name>
<accession>A0A0L0FF48</accession>
<dbReference type="EMBL" id="KQ243646">
    <property type="protein sequence ID" value="KNC75404.1"/>
    <property type="molecule type" value="Genomic_DNA"/>
</dbReference>
<gene>
    <name evidence="1" type="ORF">SARC_12070</name>
</gene>
<reference evidence="1 2" key="1">
    <citation type="submission" date="2011-02" db="EMBL/GenBank/DDBJ databases">
        <title>The Genome Sequence of Sphaeroforma arctica JP610.</title>
        <authorList>
            <consortium name="The Broad Institute Genome Sequencing Platform"/>
            <person name="Russ C."/>
            <person name="Cuomo C."/>
            <person name="Young S.K."/>
            <person name="Zeng Q."/>
            <person name="Gargeya S."/>
            <person name="Alvarado L."/>
            <person name="Berlin A."/>
            <person name="Chapman S.B."/>
            <person name="Chen Z."/>
            <person name="Freedman E."/>
            <person name="Gellesch M."/>
            <person name="Goldberg J."/>
            <person name="Griggs A."/>
            <person name="Gujja S."/>
            <person name="Heilman E."/>
            <person name="Heiman D."/>
            <person name="Howarth C."/>
            <person name="Mehta T."/>
            <person name="Neiman D."/>
            <person name="Pearson M."/>
            <person name="Roberts A."/>
            <person name="Saif S."/>
            <person name="Shea T."/>
            <person name="Shenoy N."/>
            <person name="Sisk P."/>
            <person name="Stolte C."/>
            <person name="Sykes S."/>
            <person name="White J."/>
            <person name="Yandava C."/>
            <person name="Burger G."/>
            <person name="Gray M.W."/>
            <person name="Holland P.W.H."/>
            <person name="King N."/>
            <person name="Lang F.B.F."/>
            <person name="Roger A.J."/>
            <person name="Ruiz-Trillo I."/>
            <person name="Haas B."/>
            <person name="Nusbaum C."/>
            <person name="Birren B."/>
        </authorList>
    </citation>
    <scope>NUCLEOTIDE SEQUENCE [LARGE SCALE GENOMIC DNA]</scope>
    <source>
        <strain evidence="1 2">JP610</strain>
    </source>
</reference>
<keyword evidence="2" id="KW-1185">Reference proteome</keyword>
<sequence length="143" mass="15894">MWQSTADYRHVVALRQWDGAKIWELLGDLMDEDDHALIFEDVEIQNAADVEHVCYLTATRGVVVDLVALELYANFQRARTAAPYVTIDCGSGAKAPAAPGPIRLAYDHFLVADDGLLSSLRRFHRYNMGYGLCCGEVIVYGLS</sequence>
<dbReference type="AlphaFoldDB" id="A0A0L0FF48"/>
<dbReference type="RefSeq" id="XP_014149306.1">
    <property type="nucleotide sequence ID" value="XM_014293831.1"/>
</dbReference>
<proteinExistence type="predicted"/>
<protein>
    <submittedName>
        <fullName evidence="1">Uncharacterized protein</fullName>
    </submittedName>
</protein>
<dbReference type="GeneID" id="25912574"/>